<name>A0A9D4F704_DREPO</name>
<reference evidence="1" key="2">
    <citation type="submission" date="2020-11" db="EMBL/GenBank/DDBJ databases">
        <authorList>
            <person name="McCartney M.A."/>
            <person name="Auch B."/>
            <person name="Kono T."/>
            <person name="Mallez S."/>
            <person name="Becker A."/>
            <person name="Gohl D.M."/>
            <person name="Silverstein K.A.T."/>
            <person name="Koren S."/>
            <person name="Bechman K.B."/>
            <person name="Herman A."/>
            <person name="Abrahante J.E."/>
            <person name="Garbe J."/>
        </authorList>
    </citation>
    <scope>NUCLEOTIDE SEQUENCE</scope>
    <source>
        <strain evidence="1">Duluth1</strain>
        <tissue evidence="1">Whole animal</tissue>
    </source>
</reference>
<comment type="caution">
    <text evidence="1">The sequence shown here is derived from an EMBL/GenBank/DDBJ whole genome shotgun (WGS) entry which is preliminary data.</text>
</comment>
<evidence type="ECO:0000313" key="2">
    <source>
        <dbReference type="Proteomes" id="UP000828390"/>
    </source>
</evidence>
<evidence type="ECO:0000313" key="1">
    <source>
        <dbReference type="EMBL" id="KAH3793524.1"/>
    </source>
</evidence>
<accession>A0A9D4F704</accession>
<dbReference type="Proteomes" id="UP000828390">
    <property type="component" value="Unassembled WGS sequence"/>
</dbReference>
<keyword evidence="2" id="KW-1185">Reference proteome</keyword>
<sequence>MSALEKAFLDFREEHAGRLVTYFSKQKQASNGHKLAGHVNKGNMGPYIRILPEKWRRFKYHSLVLKERTDTCYGWTTFMTPLCDNGGHNLRHDMTVSATN</sequence>
<gene>
    <name evidence="1" type="ORF">DPMN_147038</name>
</gene>
<organism evidence="1 2">
    <name type="scientific">Dreissena polymorpha</name>
    <name type="common">Zebra mussel</name>
    <name type="synonym">Mytilus polymorpha</name>
    <dbReference type="NCBI Taxonomy" id="45954"/>
    <lineage>
        <taxon>Eukaryota</taxon>
        <taxon>Metazoa</taxon>
        <taxon>Spiralia</taxon>
        <taxon>Lophotrochozoa</taxon>
        <taxon>Mollusca</taxon>
        <taxon>Bivalvia</taxon>
        <taxon>Autobranchia</taxon>
        <taxon>Heteroconchia</taxon>
        <taxon>Euheterodonta</taxon>
        <taxon>Imparidentia</taxon>
        <taxon>Neoheterodontei</taxon>
        <taxon>Myida</taxon>
        <taxon>Dreissenoidea</taxon>
        <taxon>Dreissenidae</taxon>
        <taxon>Dreissena</taxon>
    </lineage>
</organism>
<dbReference type="AlphaFoldDB" id="A0A9D4F704"/>
<dbReference type="EMBL" id="JAIWYP010000007">
    <property type="protein sequence ID" value="KAH3793524.1"/>
    <property type="molecule type" value="Genomic_DNA"/>
</dbReference>
<protein>
    <submittedName>
        <fullName evidence="1">Uncharacterized protein</fullName>
    </submittedName>
</protein>
<proteinExistence type="predicted"/>
<reference evidence="1" key="1">
    <citation type="journal article" date="2019" name="bioRxiv">
        <title>The Genome of the Zebra Mussel, Dreissena polymorpha: A Resource for Invasive Species Research.</title>
        <authorList>
            <person name="McCartney M.A."/>
            <person name="Auch B."/>
            <person name="Kono T."/>
            <person name="Mallez S."/>
            <person name="Zhang Y."/>
            <person name="Obille A."/>
            <person name="Becker A."/>
            <person name="Abrahante J.E."/>
            <person name="Garbe J."/>
            <person name="Badalamenti J.P."/>
            <person name="Herman A."/>
            <person name="Mangelson H."/>
            <person name="Liachko I."/>
            <person name="Sullivan S."/>
            <person name="Sone E.D."/>
            <person name="Koren S."/>
            <person name="Silverstein K.A.T."/>
            <person name="Beckman K.B."/>
            <person name="Gohl D.M."/>
        </authorList>
    </citation>
    <scope>NUCLEOTIDE SEQUENCE</scope>
    <source>
        <strain evidence="1">Duluth1</strain>
        <tissue evidence="1">Whole animal</tissue>
    </source>
</reference>